<keyword evidence="2" id="KW-1185">Reference proteome</keyword>
<dbReference type="Pfam" id="PF00201">
    <property type="entry name" value="UDPGT"/>
    <property type="match status" value="1"/>
</dbReference>
<dbReference type="CDD" id="cd03784">
    <property type="entry name" value="GT1_Gtf-like"/>
    <property type="match status" value="1"/>
</dbReference>
<dbReference type="Gene3D" id="3.40.50.2000">
    <property type="entry name" value="Glycogen Phosphorylase B"/>
    <property type="match status" value="2"/>
</dbReference>
<proteinExistence type="predicted"/>
<reference evidence="1 2" key="1">
    <citation type="submission" date="2017-07" db="EMBL/GenBank/DDBJ databases">
        <title>Draft whole genome sequences of clinical Proprionibacteriaceae strains.</title>
        <authorList>
            <person name="Bernier A.-M."/>
            <person name="Bernard K."/>
            <person name="Domingo M.-C."/>
        </authorList>
    </citation>
    <scope>NUCLEOTIDE SEQUENCE [LARGE SCALE GENOMIC DNA]</scope>
    <source>
        <strain evidence="1 2">NML 030167</strain>
    </source>
</reference>
<dbReference type="PANTHER" id="PTHR48050:SF13">
    <property type="entry name" value="STEROL 3-BETA-GLUCOSYLTRANSFERASE UGT80A2"/>
    <property type="match status" value="1"/>
</dbReference>
<keyword evidence="1" id="KW-0808">Transferase</keyword>
<dbReference type="PANTHER" id="PTHR48050">
    <property type="entry name" value="STEROL 3-BETA-GLUCOSYLTRANSFERASE"/>
    <property type="match status" value="1"/>
</dbReference>
<dbReference type="GO" id="GO:0008194">
    <property type="term" value="F:UDP-glycosyltransferase activity"/>
    <property type="evidence" value="ECO:0007669"/>
    <property type="project" value="InterPro"/>
</dbReference>
<dbReference type="AlphaFoldDB" id="A0A255GLN0"/>
<evidence type="ECO:0000313" key="1">
    <source>
        <dbReference type="EMBL" id="OYO16471.1"/>
    </source>
</evidence>
<accession>A0A255GLN0</accession>
<dbReference type="OrthoDB" id="6620093at2"/>
<protein>
    <submittedName>
        <fullName evidence="1">Glycosyl transferase</fullName>
    </submittedName>
</protein>
<dbReference type="InterPro" id="IPR002213">
    <property type="entry name" value="UDP_glucos_trans"/>
</dbReference>
<dbReference type="Proteomes" id="UP000215896">
    <property type="component" value="Unassembled WGS sequence"/>
</dbReference>
<comment type="caution">
    <text evidence="1">The sequence shown here is derived from an EMBL/GenBank/DDBJ whole genome shotgun (WGS) entry which is preliminary data.</text>
</comment>
<evidence type="ECO:0000313" key="2">
    <source>
        <dbReference type="Proteomes" id="UP000215896"/>
    </source>
</evidence>
<gene>
    <name evidence="1" type="ORF">CGZ94_04310</name>
</gene>
<sequence length="401" mass="41321">MPAAGHVNPLLPVLTRLVRSGTPVVAAGTEEFADALCATGAEFVGYPPGVLGSADIAAATRSGGSVAVIVKILTATGEFAPFVAEQARSCGAAAVLHDSNALWGRIGAALTGLPTVSFMTTILIGSGAVKALSVREALAETGPTLRNLPAAIRARRTLVRTFGADLVPATPMLPLRGDLTIFPVPRTLQGPDARLDDSCMFVGPTADPGSTDDLDPELAAFLDTDQPVVLVSLGTLHAAGDDFFATCVDGLGDLPIRVVIATGRDTPPAAAAGAPSSFCWRTRVPQRAVLARSAAFVTHGGMNSALEGIAAGVPLVVIPQQVEQFLIGKAFADRGAATVLRQHLGRRPVPADQLRAAVRQAVTDPAMARAAIELGGTMRAEGGADRAAELINEFLAERVRR</sequence>
<dbReference type="GO" id="GO:0017000">
    <property type="term" value="P:antibiotic biosynthetic process"/>
    <property type="evidence" value="ECO:0007669"/>
    <property type="project" value="UniProtKB-ARBA"/>
</dbReference>
<dbReference type="InterPro" id="IPR050426">
    <property type="entry name" value="Glycosyltransferase_28"/>
</dbReference>
<dbReference type="SUPFAM" id="SSF53756">
    <property type="entry name" value="UDP-Glycosyltransferase/glycogen phosphorylase"/>
    <property type="match status" value="1"/>
</dbReference>
<dbReference type="EMBL" id="NMVO01000003">
    <property type="protein sequence ID" value="OYO16471.1"/>
    <property type="molecule type" value="Genomic_DNA"/>
</dbReference>
<name>A0A255GLN0_9ACTN</name>
<organism evidence="1 2">
    <name type="scientific">Enemella evansiae</name>
    <dbReference type="NCBI Taxonomy" id="2016499"/>
    <lineage>
        <taxon>Bacteria</taxon>
        <taxon>Bacillati</taxon>
        <taxon>Actinomycetota</taxon>
        <taxon>Actinomycetes</taxon>
        <taxon>Propionibacteriales</taxon>
        <taxon>Propionibacteriaceae</taxon>
        <taxon>Enemella</taxon>
    </lineage>
</organism>